<comment type="caution">
    <text evidence="2">The sequence shown here is derived from an EMBL/GenBank/DDBJ whole genome shotgun (WGS) entry which is preliminary data.</text>
</comment>
<dbReference type="Proteomes" id="UP000752647">
    <property type="component" value="Unassembled WGS sequence"/>
</dbReference>
<evidence type="ECO:0000313" key="2">
    <source>
        <dbReference type="EMBL" id="MBZ5962230.1"/>
    </source>
</evidence>
<accession>A0A9Q3SWI1</accession>
<sequence length="85" mass="9801">MAKEKMSINPEKFALQFIASVNFDFDEKELESMAKKELAAYLSAYFLVEKFNKIESQNFDKSQPLDLSDLGFDALLKHVADLNKY</sequence>
<name>A0A9Q3SWI1_9LACO</name>
<dbReference type="OMA" id="PMHIDPE"/>
<reference evidence="1 3" key="1">
    <citation type="submission" date="2015-12" db="EMBL/GenBank/DDBJ databases">
        <authorList>
            <person name="Andreevskaya M."/>
        </authorList>
    </citation>
    <scope>NUCLEOTIDE SEQUENCE [LARGE SCALE GENOMIC DNA]</scope>
    <source>
        <strain evidence="1 3">C122c</strain>
    </source>
</reference>
<dbReference type="Proteomes" id="UP000199271">
    <property type="component" value="Unassembled WGS sequence"/>
</dbReference>
<evidence type="ECO:0000313" key="1">
    <source>
        <dbReference type="EMBL" id="CUW04654.1"/>
    </source>
</evidence>
<proteinExistence type="predicted"/>
<keyword evidence="3" id="KW-1185">Reference proteome</keyword>
<dbReference type="RefSeq" id="WP_010382869.1">
    <property type="nucleotide sequence ID" value="NZ_BPKT01000004.1"/>
</dbReference>
<dbReference type="EMBL" id="JAHBFI010000008">
    <property type="protein sequence ID" value="MBZ5962230.1"/>
    <property type="molecule type" value="Genomic_DNA"/>
</dbReference>
<dbReference type="GeneID" id="34301046"/>
<dbReference type="EMBL" id="FBSY01000001">
    <property type="protein sequence ID" value="CUW04654.1"/>
    <property type="molecule type" value="Genomic_DNA"/>
</dbReference>
<gene>
    <name evidence="1" type="ORF">C122C_1989</name>
    <name evidence="2" type="ORF">KIJ12_03490</name>
</gene>
<organism evidence="2 4">
    <name type="scientific">Leuconostoc gasicomitatum</name>
    <dbReference type="NCBI Taxonomy" id="115778"/>
    <lineage>
        <taxon>Bacteria</taxon>
        <taxon>Bacillati</taxon>
        <taxon>Bacillota</taxon>
        <taxon>Bacilli</taxon>
        <taxon>Lactobacillales</taxon>
        <taxon>Lactobacillaceae</taxon>
        <taxon>Leuconostoc</taxon>
        <taxon>Leuconostoc gelidum group</taxon>
    </lineage>
</organism>
<protein>
    <submittedName>
        <fullName evidence="2">Uncharacterized protein</fullName>
    </submittedName>
</protein>
<evidence type="ECO:0000313" key="4">
    <source>
        <dbReference type="Proteomes" id="UP000752647"/>
    </source>
</evidence>
<reference evidence="2" key="2">
    <citation type="submission" date="2021-05" db="EMBL/GenBank/DDBJ databases">
        <title>Pangenome of Leuconostoc gelidum warrants species status for Leuconostoc gelidum subsp. gasicomitatum.</title>
        <authorList>
            <person name="Johansson P."/>
            <person name="Sade E."/>
            <person name="Hultman J."/>
            <person name="Auvinen P."/>
            <person name="Bjorkroth J."/>
        </authorList>
    </citation>
    <scope>NUCLEOTIDE SEQUENCE</scope>
    <source>
        <strain evidence="2">A.21.4</strain>
    </source>
</reference>
<dbReference type="AlphaFoldDB" id="A0A9Q3SWI1"/>
<evidence type="ECO:0000313" key="3">
    <source>
        <dbReference type="Proteomes" id="UP000199271"/>
    </source>
</evidence>